<name>A0ABV8GLK5_9ACTN</name>
<dbReference type="EMBL" id="JBHSBI010000036">
    <property type="protein sequence ID" value="MFC4014698.1"/>
    <property type="molecule type" value="Genomic_DNA"/>
</dbReference>
<evidence type="ECO:0008006" key="3">
    <source>
        <dbReference type="Google" id="ProtNLM"/>
    </source>
</evidence>
<proteinExistence type="predicted"/>
<keyword evidence="2" id="KW-1185">Reference proteome</keyword>
<reference evidence="2" key="1">
    <citation type="journal article" date="2019" name="Int. J. Syst. Evol. Microbiol.">
        <title>The Global Catalogue of Microorganisms (GCM) 10K type strain sequencing project: providing services to taxonomists for standard genome sequencing and annotation.</title>
        <authorList>
            <consortium name="The Broad Institute Genomics Platform"/>
            <consortium name="The Broad Institute Genome Sequencing Center for Infectious Disease"/>
            <person name="Wu L."/>
            <person name="Ma J."/>
        </authorList>
    </citation>
    <scope>NUCLEOTIDE SEQUENCE [LARGE SCALE GENOMIC DNA]</scope>
    <source>
        <strain evidence="2">TBRC 1276</strain>
    </source>
</reference>
<protein>
    <recommendedName>
        <fullName evidence="3">Phage tail protein</fullName>
    </recommendedName>
</protein>
<evidence type="ECO:0000313" key="1">
    <source>
        <dbReference type="EMBL" id="MFC4014698.1"/>
    </source>
</evidence>
<sequence length="195" mass="21247">MGAENVFIPQQARLWLAPVGTAAPDGPTVAMPSAWFDIGLFTPDSFNWSTDPSFEETRAHQSNYAVRRWQTEDAATIEVDLLEWSLASFRAVYGGGTIEKVEPAGGGTAYFRFTPPAIGSRTETAACLELIDGNKRLRRMVPRCEQTEGVEQSFQKTEASTLPLRLSVLGGDVGAPYYDLLPSTWAAFDPGPTTP</sequence>
<comment type="caution">
    <text evidence="1">The sequence shown here is derived from an EMBL/GenBank/DDBJ whole genome shotgun (WGS) entry which is preliminary data.</text>
</comment>
<gene>
    <name evidence="1" type="ORF">ACFOY2_46260</name>
</gene>
<evidence type="ECO:0000313" key="2">
    <source>
        <dbReference type="Proteomes" id="UP001595851"/>
    </source>
</evidence>
<organism evidence="1 2">
    <name type="scientific">Nonomuraea purpurea</name>
    <dbReference type="NCBI Taxonomy" id="1849276"/>
    <lineage>
        <taxon>Bacteria</taxon>
        <taxon>Bacillati</taxon>
        <taxon>Actinomycetota</taxon>
        <taxon>Actinomycetes</taxon>
        <taxon>Streptosporangiales</taxon>
        <taxon>Streptosporangiaceae</taxon>
        <taxon>Nonomuraea</taxon>
    </lineage>
</organism>
<dbReference type="Proteomes" id="UP001595851">
    <property type="component" value="Unassembled WGS sequence"/>
</dbReference>
<accession>A0ABV8GLK5</accession>
<dbReference type="RefSeq" id="WP_379534533.1">
    <property type="nucleotide sequence ID" value="NZ_JBHSBI010000036.1"/>
</dbReference>
<dbReference type="InterPro" id="IPR058154">
    <property type="entry name" value="Bxb1_TTP-like"/>
</dbReference>
<dbReference type="Pfam" id="PF25681">
    <property type="entry name" value="Phage_TTP_17"/>
    <property type="match status" value="1"/>
</dbReference>